<organism evidence="2 3">
    <name type="scientific">Reticulomyxa filosa</name>
    <dbReference type="NCBI Taxonomy" id="46433"/>
    <lineage>
        <taxon>Eukaryota</taxon>
        <taxon>Sar</taxon>
        <taxon>Rhizaria</taxon>
        <taxon>Retaria</taxon>
        <taxon>Foraminifera</taxon>
        <taxon>Monothalamids</taxon>
        <taxon>Reticulomyxidae</taxon>
        <taxon>Reticulomyxa</taxon>
    </lineage>
</organism>
<dbReference type="AlphaFoldDB" id="X6LA77"/>
<reference evidence="2 3" key="1">
    <citation type="journal article" date="2013" name="Curr. Biol.">
        <title>The Genome of the Foraminiferan Reticulomyxa filosa.</title>
        <authorList>
            <person name="Glockner G."/>
            <person name="Hulsmann N."/>
            <person name="Schleicher M."/>
            <person name="Noegel A.A."/>
            <person name="Eichinger L."/>
            <person name="Gallinger C."/>
            <person name="Pawlowski J."/>
            <person name="Sierra R."/>
            <person name="Euteneuer U."/>
            <person name="Pillet L."/>
            <person name="Moustafa A."/>
            <person name="Platzer M."/>
            <person name="Groth M."/>
            <person name="Szafranski K."/>
            <person name="Schliwa M."/>
        </authorList>
    </citation>
    <scope>NUCLEOTIDE SEQUENCE [LARGE SCALE GENOMIC DNA]</scope>
</reference>
<protein>
    <submittedName>
        <fullName evidence="2">Uncharacterized protein</fullName>
    </submittedName>
</protein>
<keyword evidence="3" id="KW-1185">Reference proteome</keyword>
<keyword evidence="1" id="KW-1133">Transmembrane helix</keyword>
<evidence type="ECO:0000313" key="2">
    <source>
        <dbReference type="EMBL" id="ETN98423.1"/>
    </source>
</evidence>
<evidence type="ECO:0000313" key="3">
    <source>
        <dbReference type="Proteomes" id="UP000023152"/>
    </source>
</evidence>
<keyword evidence="1" id="KW-0472">Membrane</keyword>
<feature type="transmembrane region" description="Helical" evidence="1">
    <location>
        <begin position="32"/>
        <end position="54"/>
    </location>
</feature>
<feature type="transmembrane region" description="Helical" evidence="1">
    <location>
        <begin position="195"/>
        <end position="214"/>
    </location>
</feature>
<proteinExistence type="predicted"/>
<name>X6LA77_RETFI</name>
<comment type="caution">
    <text evidence="2">The sequence shown here is derived from an EMBL/GenBank/DDBJ whole genome shotgun (WGS) entry which is preliminary data.</text>
</comment>
<sequence length="235" mass="27704">MKITWLWLFQKFCIGFLIQNKYEILNDNHDNIFVVSIVFFFVQFAEADIAKLLFRPKRVELESTIANEIFKMEMLTEMKDLTEDLQTAINVPKNEKPATELDRIVSKNKQRYDAIQQALDSSTVLSLKVIIVEQTHLLFLLEPILMQTLPPLKKRQLLPMIYKLSWPMKILFGKSLSNICKTLLSRICNHKYDIYYIYYTYISFVCYMFVQLIISKKKNYFLIIKDTNSSGVVVN</sequence>
<gene>
    <name evidence="2" type="ORF">RFI_39079</name>
</gene>
<accession>X6LA77</accession>
<dbReference type="Proteomes" id="UP000023152">
    <property type="component" value="Unassembled WGS sequence"/>
</dbReference>
<dbReference type="EMBL" id="ASPP01046738">
    <property type="protein sequence ID" value="ETN98423.1"/>
    <property type="molecule type" value="Genomic_DNA"/>
</dbReference>
<evidence type="ECO:0000256" key="1">
    <source>
        <dbReference type="SAM" id="Phobius"/>
    </source>
</evidence>
<keyword evidence="1" id="KW-0812">Transmembrane</keyword>